<dbReference type="Proteomes" id="UP001165121">
    <property type="component" value="Unassembled WGS sequence"/>
</dbReference>
<keyword evidence="3" id="KW-1185">Reference proteome</keyword>
<evidence type="ECO:0000313" key="3">
    <source>
        <dbReference type="Proteomes" id="UP001165121"/>
    </source>
</evidence>
<evidence type="ECO:0000313" key="2">
    <source>
        <dbReference type="EMBL" id="GMF58030.1"/>
    </source>
</evidence>
<accession>A0A9W7D553</accession>
<dbReference type="EMBL" id="BSXT01004490">
    <property type="protein sequence ID" value="GMF58030.1"/>
    <property type="molecule type" value="Genomic_DNA"/>
</dbReference>
<feature type="region of interest" description="Disordered" evidence="1">
    <location>
        <begin position="1"/>
        <end position="60"/>
    </location>
</feature>
<protein>
    <submittedName>
        <fullName evidence="2">Unnamed protein product</fullName>
    </submittedName>
</protein>
<gene>
    <name evidence="2" type="ORF">Pfra01_002489300</name>
</gene>
<reference evidence="2" key="1">
    <citation type="submission" date="2023-04" db="EMBL/GenBank/DDBJ databases">
        <title>Phytophthora fragariaefolia NBRC 109709.</title>
        <authorList>
            <person name="Ichikawa N."/>
            <person name="Sato H."/>
            <person name="Tonouchi N."/>
        </authorList>
    </citation>
    <scope>NUCLEOTIDE SEQUENCE</scope>
    <source>
        <strain evidence="2">NBRC 109709</strain>
    </source>
</reference>
<name>A0A9W7D553_9STRA</name>
<dbReference type="AlphaFoldDB" id="A0A9W7D553"/>
<evidence type="ECO:0000256" key="1">
    <source>
        <dbReference type="SAM" id="MobiDB-lite"/>
    </source>
</evidence>
<comment type="caution">
    <text evidence="2">The sequence shown here is derived from an EMBL/GenBank/DDBJ whole genome shotgun (WGS) entry which is preliminary data.</text>
</comment>
<sequence>MTAYEGPTSQLEISLMTARNDPKPSHKKTVILQEADRTARTPGQNQGRTRKSGKGKPRKKLKRVAVTYRFKLDVLKFYDEPNSIDITVKKFFPTLSLALQRVKKRQIYSWLKQRDFIVAMCANGGATHLNAREAGISRLCLHRKKLRQCWKNQGYTQGVKPTSGFTAGDLVLWLVLGFYDQQPMKCYVQRKLPSLQEFSDRSKLNLSWAFAVPACALPSST</sequence>
<organism evidence="2 3">
    <name type="scientific">Phytophthora fragariaefolia</name>
    <dbReference type="NCBI Taxonomy" id="1490495"/>
    <lineage>
        <taxon>Eukaryota</taxon>
        <taxon>Sar</taxon>
        <taxon>Stramenopiles</taxon>
        <taxon>Oomycota</taxon>
        <taxon>Peronosporomycetes</taxon>
        <taxon>Peronosporales</taxon>
        <taxon>Peronosporaceae</taxon>
        <taxon>Phytophthora</taxon>
    </lineage>
</organism>
<dbReference type="OrthoDB" id="126790at2759"/>
<feature type="compositionally biased region" description="Basic residues" evidence="1">
    <location>
        <begin position="48"/>
        <end position="60"/>
    </location>
</feature>
<proteinExistence type="predicted"/>